<feature type="compositionally biased region" description="Gly residues" evidence="3">
    <location>
        <begin position="178"/>
        <end position="190"/>
    </location>
</feature>
<feature type="region of interest" description="Disordered" evidence="3">
    <location>
        <begin position="169"/>
        <end position="228"/>
    </location>
</feature>
<dbReference type="InterPro" id="IPR023347">
    <property type="entry name" value="Lysozyme_dom_sf"/>
</dbReference>
<reference evidence="5 6" key="1">
    <citation type="submission" date="2020-06" db="EMBL/GenBank/DDBJ databases">
        <authorList>
            <person name="Li R."/>
            <person name="Bekaert M."/>
        </authorList>
    </citation>
    <scope>NUCLEOTIDE SEQUENCE [LARGE SCALE GENOMIC DNA]</scope>
    <source>
        <strain evidence="6">wild</strain>
    </source>
</reference>
<dbReference type="GO" id="GO:0031640">
    <property type="term" value="P:killing of cells of another organism"/>
    <property type="evidence" value="ECO:0007669"/>
    <property type="project" value="UniProtKB-KW"/>
</dbReference>
<dbReference type="AlphaFoldDB" id="A0A6J8E886"/>
<dbReference type="OrthoDB" id="10059227at2759"/>
<keyword evidence="6" id="KW-1185">Reference proteome</keyword>
<sequence>MAVQGIIFKFLVTLLFIKGIVHGYGKGKRLVGSGSLNLGSVGNAGLSVQNGQVSATGNINLPGGSSVNANLQNGTLSGSANVALPGGSNVNVGVNQNGQVSGSANLQLPGGSSVNANLKNGQVSGSGTLQLPGGSSINANLQNGQISGGGNINLGNGGQASVNVQNGQLSAGLKQPGGSSGGSAMGGGGSSFQPGNMGGSFNFKPGQMTGGSGMSGNSGSGSGTGFNMGSGGGSNGFNIGSGFNTGSGSGSGSGSGGFNMGSGSGSGSGGFNMGSGSGSGSGSGGFNMGSGSGSGSGSGGFNMGSGSGSGSGSGGFNMGSGSGGFNMGSGVSSGSSSGSGTGGLNMGSGSGSLGSASGSGSGNTGMGSVTNSGGSAVGTTAVKSGATQAGISGQNPPSGSCLCLTGTNVVVHANGGINAQKLGSISQPKCVTYTGSKITPCLHDATTNDKRAWFKISLNGQVGWIAGDYLAVADRSRCSSGSSSSTGGSSSSSGVSGTSTPGGSGNQQQASSGTLSNCFPGAEMNALEQKLLQYESLRTTAYDAQPKSSYKDWTVCVGFNLKRGNARNVFAKALPGVNFDAVYNGQALTREQCMKLFAYDLDANYVSQPKGRFGASFCQLPRNVKIAIVNAYYRGDMGPKTQSLIANGDWCHVKAEYLNHGDYINCVSKGIPGVCTRMDWNADQFQSMCSGKTSNSSSSHGGSSPIQNSGSGSCDPVAKEYACKLLQLYNTGKLSLWDAHASKEHDSAFCINNIRDTCNGGKAQRSSYTCSECPSGAPGGSVCLNPNLLKYVYNLGSRGTEKVLVNEFAGACHHCGSWHYEGKAVDLQTSSRNQDYMDTCRRFGGAPLDEHSHIHCTIKN</sequence>
<evidence type="ECO:0000313" key="6">
    <source>
        <dbReference type="Proteomes" id="UP000507470"/>
    </source>
</evidence>
<keyword evidence="4" id="KW-0732">Signal</keyword>
<feature type="chain" id="PRO_5027120717" description="SH3b domain-containing protein" evidence="4">
    <location>
        <begin position="24"/>
        <end position="860"/>
    </location>
</feature>
<feature type="compositionally biased region" description="Low complexity" evidence="3">
    <location>
        <begin position="481"/>
        <end position="499"/>
    </location>
</feature>
<evidence type="ECO:0008006" key="7">
    <source>
        <dbReference type="Google" id="ProtNLM"/>
    </source>
</evidence>
<feature type="compositionally biased region" description="Gly residues" evidence="3">
    <location>
        <begin position="208"/>
        <end position="228"/>
    </location>
</feature>
<dbReference type="EMBL" id="CACVKT020008725">
    <property type="protein sequence ID" value="CAC5416954.1"/>
    <property type="molecule type" value="Genomic_DNA"/>
</dbReference>
<feature type="compositionally biased region" description="Gly residues" evidence="3">
    <location>
        <begin position="337"/>
        <end position="365"/>
    </location>
</feature>
<evidence type="ECO:0000256" key="1">
    <source>
        <dbReference type="ARBA" id="ARBA00022529"/>
    </source>
</evidence>
<dbReference type="GO" id="GO:0003796">
    <property type="term" value="F:lysozyme activity"/>
    <property type="evidence" value="ECO:0007669"/>
    <property type="project" value="InterPro"/>
</dbReference>
<feature type="signal peptide" evidence="4">
    <location>
        <begin position="1"/>
        <end position="23"/>
    </location>
</feature>
<dbReference type="GO" id="GO:0042742">
    <property type="term" value="P:defense response to bacterium"/>
    <property type="evidence" value="ECO:0007669"/>
    <property type="project" value="UniProtKB-KW"/>
</dbReference>
<feature type="region of interest" description="Disordered" evidence="3">
    <location>
        <begin position="327"/>
        <end position="374"/>
    </location>
</feature>
<dbReference type="SUPFAM" id="SSF53955">
    <property type="entry name" value="Lysozyme-like"/>
    <property type="match status" value="1"/>
</dbReference>
<protein>
    <recommendedName>
        <fullName evidence="7">SH3b domain-containing protein</fullName>
    </recommendedName>
</protein>
<accession>A0A6J8E886</accession>
<evidence type="ECO:0000256" key="4">
    <source>
        <dbReference type="SAM" id="SignalP"/>
    </source>
</evidence>
<name>A0A6J8E886_MYTCO</name>
<evidence type="ECO:0000256" key="2">
    <source>
        <dbReference type="ARBA" id="ARBA00022638"/>
    </source>
</evidence>
<keyword evidence="1" id="KW-0929">Antimicrobial</keyword>
<gene>
    <name evidence="5" type="ORF">MCOR_49522</name>
</gene>
<feature type="region of interest" description="Disordered" evidence="3">
    <location>
        <begin position="269"/>
        <end position="315"/>
    </location>
</feature>
<proteinExistence type="predicted"/>
<evidence type="ECO:0000313" key="5">
    <source>
        <dbReference type="EMBL" id="CAC5416954.1"/>
    </source>
</evidence>
<keyword evidence="2" id="KW-0081">Bacteriolytic enzyme</keyword>
<evidence type="ECO:0000256" key="3">
    <source>
        <dbReference type="SAM" id="MobiDB-lite"/>
    </source>
</evidence>
<organism evidence="5 6">
    <name type="scientific">Mytilus coruscus</name>
    <name type="common">Sea mussel</name>
    <dbReference type="NCBI Taxonomy" id="42192"/>
    <lineage>
        <taxon>Eukaryota</taxon>
        <taxon>Metazoa</taxon>
        <taxon>Spiralia</taxon>
        <taxon>Lophotrochozoa</taxon>
        <taxon>Mollusca</taxon>
        <taxon>Bivalvia</taxon>
        <taxon>Autobranchia</taxon>
        <taxon>Pteriomorphia</taxon>
        <taxon>Mytilida</taxon>
        <taxon>Mytiloidea</taxon>
        <taxon>Mytilidae</taxon>
        <taxon>Mytilinae</taxon>
        <taxon>Mytilus</taxon>
    </lineage>
</organism>
<dbReference type="Proteomes" id="UP000507470">
    <property type="component" value="Unassembled WGS sequence"/>
</dbReference>
<feature type="region of interest" description="Disordered" evidence="3">
    <location>
        <begin position="481"/>
        <end position="512"/>
    </location>
</feature>
<dbReference type="Gene3D" id="1.10.530.40">
    <property type="match status" value="1"/>
</dbReference>
<dbReference type="InterPro" id="IPR023346">
    <property type="entry name" value="Lysozyme-like_dom_sf"/>
</dbReference>
<dbReference type="Gene3D" id="2.30.30.40">
    <property type="entry name" value="SH3 Domains"/>
    <property type="match status" value="1"/>
</dbReference>